<organism evidence="1 2">
    <name type="scientific">Microvirgula aerodenitrificans</name>
    <dbReference type="NCBI Taxonomy" id="57480"/>
    <lineage>
        <taxon>Bacteria</taxon>
        <taxon>Pseudomonadati</taxon>
        <taxon>Pseudomonadota</taxon>
        <taxon>Betaproteobacteria</taxon>
        <taxon>Neisseriales</taxon>
        <taxon>Aquaspirillaceae</taxon>
        <taxon>Microvirgula</taxon>
    </lineage>
</organism>
<dbReference type="EMBL" id="CP028519">
    <property type="protein sequence ID" value="AVY93977.1"/>
    <property type="molecule type" value="Genomic_DNA"/>
</dbReference>
<dbReference type="CDD" id="cd13445">
    <property type="entry name" value="CDI_inhibitor_EC869_like"/>
    <property type="match status" value="1"/>
</dbReference>
<evidence type="ECO:0008006" key="3">
    <source>
        <dbReference type="Google" id="ProtNLM"/>
    </source>
</evidence>
<dbReference type="KEGG" id="maer:DAI18_07915"/>
<name>A0A2S0P9L9_9NEIS</name>
<dbReference type="OrthoDB" id="8613487at2"/>
<keyword evidence="2" id="KW-1185">Reference proteome</keyword>
<dbReference type="AlphaFoldDB" id="A0A2S0P9L9"/>
<dbReference type="Pfam" id="PF07262">
    <property type="entry name" value="CdiI"/>
    <property type="match status" value="1"/>
</dbReference>
<accession>A0A2S0P9L9</accession>
<evidence type="ECO:0000313" key="1">
    <source>
        <dbReference type="EMBL" id="AVY93977.1"/>
    </source>
</evidence>
<dbReference type="RefSeq" id="WP_107889086.1">
    <property type="nucleotide sequence ID" value="NZ_CP028519.1"/>
</dbReference>
<dbReference type="SUPFAM" id="SSF160207">
    <property type="entry name" value="NMB0488-like"/>
    <property type="match status" value="1"/>
</dbReference>
<protein>
    <recommendedName>
        <fullName evidence="3">DUF1436 domain-containing protein</fullName>
    </recommendedName>
</protein>
<dbReference type="Proteomes" id="UP000244173">
    <property type="component" value="Chromosome"/>
</dbReference>
<evidence type="ECO:0000313" key="2">
    <source>
        <dbReference type="Proteomes" id="UP000244173"/>
    </source>
</evidence>
<dbReference type="InterPro" id="IPR009888">
    <property type="entry name" value="CdiI_Proteobact"/>
</dbReference>
<proteinExistence type="predicted"/>
<dbReference type="InterPro" id="IPR037891">
    <property type="entry name" value="Cdil-like_sf"/>
</dbReference>
<dbReference type="Gene3D" id="3.40.1590.10">
    <property type="entry name" value="NMB0488-like"/>
    <property type="match status" value="1"/>
</dbReference>
<reference evidence="1 2" key="1">
    <citation type="submission" date="2018-04" db="EMBL/GenBank/DDBJ databases">
        <title>Denitrifier Microvirgula.</title>
        <authorList>
            <person name="Anderson E."/>
            <person name="Jang J."/>
            <person name="Ishii S."/>
        </authorList>
    </citation>
    <scope>NUCLEOTIDE SEQUENCE [LARGE SCALE GENOMIC DNA]</scope>
    <source>
        <strain evidence="1 2">BE2.4</strain>
    </source>
</reference>
<sequence length="161" mass="18131">MKTKKWANAFWNEDFYSIKTYSGLGLIGSDPSGAQHLLAAEATDDKLGAALLDALSKSRELTLDEYGEFFNYEKREIEYGKWVALMKEKYAYKTKKALFRVMRSCAVTLDGEMLEIDPSRHEQLEAWSGTGIKESDKVIIPSNSSEAEIGAALRLAFSRCR</sequence>
<gene>
    <name evidence="1" type="ORF">DAI18_07915</name>
</gene>